<accession>A0ABT8GLP8</accession>
<feature type="signal peptide" evidence="2">
    <location>
        <begin position="1"/>
        <end position="27"/>
    </location>
</feature>
<keyword evidence="5" id="KW-1185">Reference proteome</keyword>
<dbReference type="InterPro" id="IPR001119">
    <property type="entry name" value="SLH_dom"/>
</dbReference>
<dbReference type="EMBL" id="JAUHTQ010000001">
    <property type="protein sequence ID" value="MDN4492164.1"/>
    <property type="molecule type" value="Genomic_DNA"/>
</dbReference>
<feature type="chain" id="PRO_5045565724" evidence="2">
    <location>
        <begin position="28"/>
        <end position="822"/>
    </location>
</feature>
<dbReference type="Proteomes" id="UP001172743">
    <property type="component" value="Unassembled WGS sequence"/>
</dbReference>
<evidence type="ECO:0000313" key="4">
    <source>
        <dbReference type="EMBL" id="MDN4492164.1"/>
    </source>
</evidence>
<keyword evidence="1 2" id="KW-0732">Signal</keyword>
<dbReference type="Gene3D" id="2.60.40.1220">
    <property type="match status" value="1"/>
</dbReference>
<reference evidence="4" key="1">
    <citation type="submission" date="2023-07" db="EMBL/GenBank/DDBJ databases">
        <title>Ureibacillus sp. isolated from freshwater well.</title>
        <authorList>
            <person name="Kirdat K."/>
            <person name="Bhatt A."/>
            <person name="Teware R."/>
            <person name="Bhavsar Y."/>
            <person name="Yadav A."/>
        </authorList>
    </citation>
    <scope>NUCLEOTIDE SEQUENCE</scope>
    <source>
        <strain evidence="4">BA0131</strain>
    </source>
</reference>
<sequence length="822" mass="85428">MSKQHKLFATAATAALVASAIVPVASAAQLNDADSIPSWAKEAVQSLVDSGAVQGDNNNNFNPFNNLTRAQAAEILSKVKDLQAVGTEDFSDVKAGDWFYNAVLATSPEIFNGNEKGEFKPSNNLTRQEAAKVLVSAFGLTGSTSLAAFPDASKAGKWAVKALETAVANDVINGKGSLLAPTDNITNAEFATMVKRAADAASTETSVVSVSAVNAKTIEVKFNNAVDADTLKAISVVEGEGAADAGTISQELSEDGKTLTLTAEKIFKGDYTVKVPFEIVKDVEGNFVNPINAKVTANDKTAPVLTGATSKIKDTKDGLKEITLEFDEEVVSIDTVKINGVNYSAKAAGHTATVAVDLDATKSYNVTVVNATDAAGNVKDVQQTAVKVDVDNVAPSIVSVVPAGENKVTVTLDEELKGDSLAITGKVGTFTANVVSDVKVNANNKKEYTVTLNSGYLFKNGNSDSVTLTVAKEALSDALGNKNASEITKTVVVSKDATAPSVVDVETATTDGKVTSFAVTYNEEVKVANGLTGVKVVNSKGEILSVSDVVSSVAVSDKDAKTVVFTLDTDVATDAYSFELPEGFVVDTALTPNKTAKSAFDVNVTEAGKPVETSFDIVGAVAANNVITVDFGAKVKATGTGSALNASAYQVNGVTLPSDTEIKFATAAGVTDQSKVVITLPDGFVKADDAKAIFRVNAVQTLDNKVSNQFSKLITVTDNTAPELTSFVATDLTAITVSYSEAVKVASTNETLNDITDELALVDGNGAAINFELEEVTTDGKLVLTVDDSTKVASITTLETSDIADITDLNDVAQKTKVTVSK</sequence>
<dbReference type="Pfam" id="PF00395">
    <property type="entry name" value="SLH"/>
    <property type="match status" value="3"/>
</dbReference>
<organism evidence="4 5">
    <name type="scientific">Ureibacillus aquaedulcis</name>
    <dbReference type="NCBI Taxonomy" id="3058421"/>
    <lineage>
        <taxon>Bacteria</taxon>
        <taxon>Bacillati</taxon>
        <taxon>Bacillota</taxon>
        <taxon>Bacilli</taxon>
        <taxon>Bacillales</taxon>
        <taxon>Caryophanaceae</taxon>
        <taxon>Ureibacillus</taxon>
    </lineage>
</organism>
<dbReference type="PROSITE" id="PS51272">
    <property type="entry name" value="SLH"/>
    <property type="match status" value="2"/>
</dbReference>
<dbReference type="RefSeq" id="WP_301136269.1">
    <property type="nucleotide sequence ID" value="NZ_JAUHTQ010000001.1"/>
</dbReference>
<feature type="domain" description="SLH" evidence="3">
    <location>
        <begin position="27"/>
        <end position="90"/>
    </location>
</feature>
<comment type="caution">
    <text evidence="4">The sequence shown here is derived from an EMBL/GenBank/DDBJ whole genome shotgun (WGS) entry which is preliminary data.</text>
</comment>
<gene>
    <name evidence="4" type="ORF">QYB95_01310</name>
</gene>
<name>A0ABT8GLP8_9BACL</name>
<evidence type="ECO:0000256" key="1">
    <source>
        <dbReference type="ARBA" id="ARBA00022729"/>
    </source>
</evidence>
<evidence type="ECO:0000256" key="2">
    <source>
        <dbReference type="SAM" id="SignalP"/>
    </source>
</evidence>
<dbReference type="InterPro" id="IPR014755">
    <property type="entry name" value="Cu-Rt/internalin_Ig-like"/>
</dbReference>
<evidence type="ECO:0000259" key="3">
    <source>
        <dbReference type="PROSITE" id="PS51272"/>
    </source>
</evidence>
<feature type="domain" description="SLH" evidence="3">
    <location>
        <begin position="146"/>
        <end position="208"/>
    </location>
</feature>
<proteinExistence type="predicted"/>
<evidence type="ECO:0000313" key="5">
    <source>
        <dbReference type="Proteomes" id="UP001172743"/>
    </source>
</evidence>
<protein>
    <submittedName>
        <fullName evidence="4">S-layer homology domain-containing protein</fullName>
    </submittedName>
</protein>